<dbReference type="InterPro" id="IPR002528">
    <property type="entry name" value="MATE_fam"/>
</dbReference>
<dbReference type="GO" id="GO:0042910">
    <property type="term" value="F:xenobiotic transmembrane transporter activity"/>
    <property type="evidence" value="ECO:0007669"/>
    <property type="project" value="InterPro"/>
</dbReference>
<evidence type="ECO:0000256" key="1">
    <source>
        <dbReference type="ARBA" id="ARBA00010199"/>
    </source>
</evidence>
<evidence type="ECO:0000313" key="5">
    <source>
        <dbReference type="Proteomes" id="UP000481153"/>
    </source>
</evidence>
<feature type="transmembrane region" description="Helical" evidence="3">
    <location>
        <begin position="445"/>
        <end position="462"/>
    </location>
</feature>
<sequence>MGCLAVHIPQLSRLCVWTNPMQAERTKLVQTLPTVATKRGAPTFPPLEPGDDNEPLSQDVLEVTTMAAQISLRSLVRQALLVTDLAYVGHVGTKQLAGVALAHAWMGLPSAFVQFSIQAISTLCSQAHGAGNPHLVGVWLQTALVFAMLSAIPVTIWYIFVGEMVALTMSDADTLAFAAEFACIMTLGLLPQYVYAALVAYFAAQDVVMPATVISVITMGMNILFNQVFIHGVNGWHGLGFIGSPLAAVTSSFFQLALFVLYTIVWKKHHAPSWGGWSSDCISKTRLDVFFEHALPSGASAVVDWATITVASTFSGYLGPEMTAALAVMTGFFGVVTASVSGFTAATQIRTSRYLSRGGVTNAIRVCYIGAAIVLAMAVVWLLILVSFLEPFFHLWTNDDAIVSLGADATPPFLASMFIACVRFLLTACVNAVSKADLNFMANNVASWLIFIPLSYMLPIGAQWGIRGFWWADAIGEFVKTAILLRGLSHVNWPFAAREAQRAAERSNSIRSEENETREVNTIKVEMMFLTPRSFNSPSYDFSTTPRTPKAFRRPKNRSRSAANPSL</sequence>
<comment type="similarity">
    <text evidence="1">Belongs to the multi antimicrobial extrusion (MATE) (TC 2.A.66.1) family.</text>
</comment>
<keyword evidence="3" id="KW-1133">Transmembrane helix</keyword>
<feature type="transmembrane region" description="Helical" evidence="3">
    <location>
        <begin position="366"/>
        <end position="389"/>
    </location>
</feature>
<feature type="transmembrane region" description="Helical" evidence="3">
    <location>
        <begin position="207"/>
        <end position="225"/>
    </location>
</feature>
<protein>
    <submittedName>
        <fullName evidence="4">Uncharacterized protein</fullName>
    </submittedName>
</protein>
<feature type="transmembrane region" description="Helical" evidence="3">
    <location>
        <begin position="413"/>
        <end position="433"/>
    </location>
</feature>
<evidence type="ECO:0000313" key="4">
    <source>
        <dbReference type="EMBL" id="KAF0739071.1"/>
    </source>
</evidence>
<keyword evidence="3" id="KW-0812">Transmembrane</keyword>
<feature type="transmembrane region" description="Helical" evidence="3">
    <location>
        <begin position="138"/>
        <end position="160"/>
    </location>
</feature>
<dbReference type="PANTHER" id="PTHR11206">
    <property type="entry name" value="MULTIDRUG RESISTANCE PROTEIN"/>
    <property type="match status" value="1"/>
</dbReference>
<organism evidence="4 5">
    <name type="scientific">Aphanomyces euteiches</name>
    <dbReference type="NCBI Taxonomy" id="100861"/>
    <lineage>
        <taxon>Eukaryota</taxon>
        <taxon>Sar</taxon>
        <taxon>Stramenopiles</taxon>
        <taxon>Oomycota</taxon>
        <taxon>Saprolegniomycetes</taxon>
        <taxon>Saprolegniales</taxon>
        <taxon>Verrucalvaceae</taxon>
        <taxon>Aphanomyces</taxon>
    </lineage>
</organism>
<dbReference type="VEuPathDB" id="FungiDB:AeMF1_013349"/>
<dbReference type="AlphaFoldDB" id="A0A6G0XFV3"/>
<feature type="compositionally biased region" description="Polar residues" evidence="2">
    <location>
        <begin position="537"/>
        <end position="547"/>
    </location>
</feature>
<evidence type="ECO:0000256" key="3">
    <source>
        <dbReference type="SAM" id="Phobius"/>
    </source>
</evidence>
<dbReference type="Proteomes" id="UP000481153">
    <property type="component" value="Unassembled WGS sequence"/>
</dbReference>
<feature type="compositionally biased region" description="Basic residues" evidence="2">
    <location>
        <begin position="550"/>
        <end position="559"/>
    </location>
</feature>
<comment type="caution">
    <text evidence="4">The sequence shown here is derived from an EMBL/GenBank/DDBJ whole genome shotgun (WGS) entry which is preliminary data.</text>
</comment>
<feature type="transmembrane region" description="Helical" evidence="3">
    <location>
        <begin position="246"/>
        <end position="265"/>
    </location>
</feature>
<keyword evidence="5" id="KW-1185">Reference proteome</keyword>
<dbReference type="GO" id="GO:0016020">
    <property type="term" value="C:membrane"/>
    <property type="evidence" value="ECO:0007669"/>
    <property type="project" value="InterPro"/>
</dbReference>
<reference evidence="4 5" key="1">
    <citation type="submission" date="2019-07" db="EMBL/GenBank/DDBJ databases">
        <title>Genomics analysis of Aphanomyces spp. identifies a new class of oomycete effector associated with host adaptation.</title>
        <authorList>
            <person name="Gaulin E."/>
        </authorList>
    </citation>
    <scope>NUCLEOTIDE SEQUENCE [LARGE SCALE GENOMIC DNA]</scope>
    <source>
        <strain evidence="4 5">ATCC 201684</strain>
    </source>
</reference>
<evidence type="ECO:0000256" key="2">
    <source>
        <dbReference type="SAM" id="MobiDB-lite"/>
    </source>
</evidence>
<feature type="transmembrane region" description="Helical" evidence="3">
    <location>
        <begin position="324"/>
        <end position="346"/>
    </location>
</feature>
<feature type="region of interest" description="Disordered" evidence="2">
    <location>
        <begin position="537"/>
        <end position="567"/>
    </location>
</feature>
<dbReference type="EMBL" id="VJMJ01000067">
    <property type="protein sequence ID" value="KAF0739071.1"/>
    <property type="molecule type" value="Genomic_DNA"/>
</dbReference>
<dbReference type="GO" id="GO:0015297">
    <property type="term" value="F:antiporter activity"/>
    <property type="evidence" value="ECO:0007669"/>
    <property type="project" value="InterPro"/>
</dbReference>
<keyword evidence="3" id="KW-0472">Membrane</keyword>
<name>A0A6G0XFV3_9STRA</name>
<proteinExistence type="inferred from homology"/>
<dbReference type="Pfam" id="PF01554">
    <property type="entry name" value="MatE"/>
    <property type="match status" value="2"/>
</dbReference>
<accession>A0A6G0XFV3</accession>
<gene>
    <name evidence="4" type="ORF">Ae201684_005251</name>
</gene>
<feature type="transmembrane region" description="Helical" evidence="3">
    <location>
        <begin position="172"/>
        <end position="195"/>
    </location>
</feature>